<dbReference type="PANTHER" id="PTHR40021">
    <property type="entry name" value="DEFECT AT LOW TEMPERATURE PROTEIN 1"/>
    <property type="match status" value="1"/>
</dbReference>
<gene>
    <name evidence="7" type="primary">DLT1</name>
    <name evidence="9" type="ORF">RHOBADRAFT_45167</name>
</gene>
<dbReference type="OrthoDB" id="337038at2759"/>
<name>A0A0P9EJU0_RHOGW</name>
<comment type="function">
    <text evidence="1 7">Required for growth under high-pressure and low-temperature conditions.</text>
</comment>
<dbReference type="Proteomes" id="UP000053890">
    <property type="component" value="Unassembled WGS sequence"/>
</dbReference>
<evidence type="ECO:0000313" key="9">
    <source>
        <dbReference type="EMBL" id="KPV73875.1"/>
    </source>
</evidence>
<keyword evidence="6 7" id="KW-0472">Membrane</keyword>
<dbReference type="GO" id="GO:0016020">
    <property type="term" value="C:membrane"/>
    <property type="evidence" value="ECO:0007669"/>
    <property type="project" value="UniProtKB-SubCell"/>
</dbReference>
<evidence type="ECO:0000256" key="4">
    <source>
        <dbReference type="ARBA" id="ARBA00022692"/>
    </source>
</evidence>
<evidence type="ECO:0000256" key="3">
    <source>
        <dbReference type="ARBA" id="ARBA00021353"/>
    </source>
</evidence>
<accession>A0A0P9EJU0</accession>
<dbReference type="STRING" id="578459.A0A0P9EJU0"/>
<comment type="similarity">
    <text evidence="2 7">Belongs to the DLT1 family.</text>
</comment>
<keyword evidence="4 7" id="KW-0812">Transmembrane</keyword>
<evidence type="ECO:0000256" key="5">
    <source>
        <dbReference type="ARBA" id="ARBA00022989"/>
    </source>
</evidence>
<feature type="transmembrane region" description="Helical" evidence="7">
    <location>
        <begin position="56"/>
        <end position="81"/>
    </location>
</feature>
<evidence type="ECO:0000256" key="1">
    <source>
        <dbReference type="ARBA" id="ARBA00002489"/>
    </source>
</evidence>
<reference evidence="9 10" key="1">
    <citation type="journal article" date="2015" name="Front. Microbiol.">
        <title>Genome sequence of the plant growth promoting endophytic yeast Rhodotorula graminis WP1.</title>
        <authorList>
            <person name="Firrincieli A."/>
            <person name="Otillar R."/>
            <person name="Salamov A."/>
            <person name="Schmutz J."/>
            <person name="Khan Z."/>
            <person name="Redman R.S."/>
            <person name="Fleck N.D."/>
            <person name="Lindquist E."/>
            <person name="Grigoriev I.V."/>
            <person name="Doty S.L."/>
        </authorList>
    </citation>
    <scope>NUCLEOTIDE SEQUENCE [LARGE SCALE GENOMIC DNA]</scope>
    <source>
        <strain evidence="9 10">WP1</strain>
    </source>
</reference>
<proteinExistence type="inferred from homology"/>
<dbReference type="RefSeq" id="XP_018269924.1">
    <property type="nucleotide sequence ID" value="XM_018414554.1"/>
</dbReference>
<keyword evidence="10" id="KW-1185">Reference proteome</keyword>
<sequence>MSTRQRAGVPRAFSFGPPPTARPPARNPHRRTMRWWNTPATARPPSKYPHRRPIRWWNVVTTIANYCLLLFTLFVLLVGLVDIGHSFIYSNRASKVADLSITFGTYAGVIIFGLILVITRAVANKRAIIAIPKGYLPTKSTDVPKKASELIQNEYERACIITKVAQPSGRNQAGWGRPGTSCEDVNFRSAILATIPALRAALLPLYPALLAAYPSSNPRSAPLSPLAPLLALPSSASPLPDALRPLADLYESHLVRARYAKPEPTERDWAECTKAVAVFVGVLSGLERRVGA</sequence>
<organism evidence="9 10">
    <name type="scientific">Rhodotorula graminis (strain WP1)</name>
    <dbReference type="NCBI Taxonomy" id="578459"/>
    <lineage>
        <taxon>Eukaryota</taxon>
        <taxon>Fungi</taxon>
        <taxon>Dikarya</taxon>
        <taxon>Basidiomycota</taxon>
        <taxon>Pucciniomycotina</taxon>
        <taxon>Microbotryomycetes</taxon>
        <taxon>Sporidiobolales</taxon>
        <taxon>Sporidiobolaceae</taxon>
        <taxon>Rhodotorula</taxon>
    </lineage>
</organism>
<evidence type="ECO:0000313" key="10">
    <source>
        <dbReference type="Proteomes" id="UP000053890"/>
    </source>
</evidence>
<dbReference type="GeneID" id="28975002"/>
<protein>
    <recommendedName>
        <fullName evidence="3 7">Defect at low temperature protein 1</fullName>
    </recommendedName>
</protein>
<dbReference type="OMA" id="QEYTRAC"/>
<evidence type="ECO:0000256" key="6">
    <source>
        <dbReference type="ARBA" id="ARBA00023136"/>
    </source>
</evidence>
<dbReference type="InterPro" id="IPR038869">
    <property type="entry name" value="DLT1"/>
</dbReference>
<keyword evidence="5 7" id="KW-1133">Transmembrane helix</keyword>
<feature type="region of interest" description="Disordered" evidence="8">
    <location>
        <begin position="1"/>
        <end position="31"/>
    </location>
</feature>
<comment type="subcellular location">
    <subcellularLocation>
        <location evidence="7">Membrane</location>
        <topology evidence="7">Multi-pass membrane protein</topology>
    </subcellularLocation>
</comment>
<feature type="compositionally biased region" description="Pro residues" evidence="8">
    <location>
        <begin position="16"/>
        <end position="26"/>
    </location>
</feature>
<evidence type="ECO:0000256" key="2">
    <source>
        <dbReference type="ARBA" id="ARBA00005550"/>
    </source>
</evidence>
<dbReference type="AlphaFoldDB" id="A0A0P9EJU0"/>
<feature type="transmembrane region" description="Helical" evidence="7">
    <location>
        <begin position="101"/>
        <end position="123"/>
    </location>
</feature>
<evidence type="ECO:0000256" key="7">
    <source>
        <dbReference type="RuleBase" id="RU367100"/>
    </source>
</evidence>
<dbReference type="PANTHER" id="PTHR40021:SF1">
    <property type="entry name" value="DEFECT AT LOW TEMPERATURE PROTEIN 1"/>
    <property type="match status" value="1"/>
</dbReference>
<evidence type="ECO:0000256" key="8">
    <source>
        <dbReference type="SAM" id="MobiDB-lite"/>
    </source>
</evidence>
<dbReference type="EMBL" id="KQ474081">
    <property type="protein sequence ID" value="KPV73875.1"/>
    <property type="molecule type" value="Genomic_DNA"/>
</dbReference>